<organism evidence="2 3">
    <name type="scientific">Trematosphaeria pertusa</name>
    <dbReference type="NCBI Taxonomy" id="390896"/>
    <lineage>
        <taxon>Eukaryota</taxon>
        <taxon>Fungi</taxon>
        <taxon>Dikarya</taxon>
        <taxon>Ascomycota</taxon>
        <taxon>Pezizomycotina</taxon>
        <taxon>Dothideomycetes</taxon>
        <taxon>Pleosporomycetidae</taxon>
        <taxon>Pleosporales</taxon>
        <taxon>Massarineae</taxon>
        <taxon>Trematosphaeriaceae</taxon>
        <taxon>Trematosphaeria</taxon>
    </lineage>
</organism>
<gene>
    <name evidence="2" type="ORF">BU26DRAFT_510025</name>
</gene>
<proteinExistence type="predicted"/>
<feature type="compositionally biased region" description="Pro residues" evidence="1">
    <location>
        <begin position="41"/>
        <end position="51"/>
    </location>
</feature>
<sequence length="737" mass="78580">MSTPTTTPTNTNNTNSPQNHPPPPSRRGRGRQHHRTQHDSPCPPSNPPPPQAQAQVYHTATATHSAGMLYESGTLPTPTYAQVASAFGDVDVDAAMLSAGLRISMRGGRRGSSPPASALPVGERAGVLRMGRGRGGNRARKRGGMGRLALREARGSEEGSASGTGTGDVAAAASGEGAPKEGEKSKAGKKHENVPQLPRPARLPPPGTTSDARTPLSSPVLKEVSKPAAGSSRAMSATLENVRRLRAEEVRRALGQEGVSTHDSEAVVLTEKTKLEKGKGKGKGKVGSAAAGAIVGDARIVVEKGKVGVEESVEDIAPATVDMDFGDFEDIPIGQASERTSGEEAGGLKAESGQGTEGEESKKEKLAGGKDLAADDEEEYGFEDETPGSEGIEDADDFEVIEKPVGGERNGAERKWYKQSLTTTASDFLGLPEPQRTYRLAPTRSVSVYDASPSSLRKTVLLANTLATSGEARWDNADRIDAVPMPILRISGHAVSPLEAFPAAEYVVLGRGDLEDNGHVERYVGADTAKAVKRVFDLMLRDDVASALGVAMEENATDVPGMAGPAHRRINIPVGGAENLLLTDSVRDFFKGTEGSRLRGRPKLRRGDRSPRPSSETPWQPKPTAFDEPHPLLSMADGELAVLLQRDAGDIFVRKADGRIYRVEQRRPDPLTRAQLEQSTSRNRVGTRWRGVRGRAASDSWVMVDHIGDEDDHVAEAIRKKTRGLKGVEEGWDDCSI</sequence>
<reference evidence="2" key="1">
    <citation type="journal article" date="2020" name="Stud. Mycol.">
        <title>101 Dothideomycetes genomes: a test case for predicting lifestyles and emergence of pathogens.</title>
        <authorList>
            <person name="Haridas S."/>
            <person name="Albert R."/>
            <person name="Binder M."/>
            <person name="Bloem J."/>
            <person name="Labutti K."/>
            <person name="Salamov A."/>
            <person name="Andreopoulos B."/>
            <person name="Baker S."/>
            <person name="Barry K."/>
            <person name="Bills G."/>
            <person name="Bluhm B."/>
            <person name="Cannon C."/>
            <person name="Castanera R."/>
            <person name="Culley D."/>
            <person name="Daum C."/>
            <person name="Ezra D."/>
            <person name="Gonzalez J."/>
            <person name="Henrissat B."/>
            <person name="Kuo A."/>
            <person name="Liang C."/>
            <person name="Lipzen A."/>
            <person name="Lutzoni F."/>
            <person name="Magnuson J."/>
            <person name="Mondo S."/>
            <person name="Nolan M."/>
            <person name="Ohm R."/>
            <person name="Pangilinan J."/>
            <person name="Park H.-J."/>
            <person name="Ramirez L."/>
            <person name="Alfaro M."/>
            <person name="Sun H."/>
            <person name="Tritt A."/>
            <person name="Yoshinaga Y."/>
            <person name="Zwiers L.-H."/>
            <person name="Turgeon B."/>
            <person name="Goodwin S."/>
            <person name="Spatafora J."/>
            <person name="Crous P."/>
            <person name="Grigoriev I."/>
        </authorList>
    </citation>
    <scope>NUCLEOTIDE SEQUENCE</scope>
    <source>
        <strain evidence="2">CBS 122368</strain>
    </source>
</reference>
<feature type="region of interest" description="Disordered" evidence="1">
    <location>
        <begin position="105"/>
        <end position="235"/>
    </location>
</feature>
<accession>A0A6A6HZ92</accession>
<dbReference type="OrthoDB" id="10688322at2759"/>
<protein>
    <submittedName>
        <fullName evidence="2">Uncharacterized protein</fullName>
    </submittedName>
</protein>
<dbReference type="RefSeq" id="XP_033678529.1">
    <property type="nucleotide sequence ID" value="XM_033827190.1"/>
</dbReference>
<keyword evidence="3" id="KW-1185">Reference proteome</keyword>
<feature type="region of interest" description="Disordered" evidence="1">
    <location>
        <begin position="336"/>
        <end position="398"/>
    </location>
</feature>
<evidence type="ECO:0000256" key="1">
    <source>
        <dbReference type="SAM" id="MobiDB-lite"/>
    </source>
</evidence>
<feature type="compositionally biased region" description="Basic and acidic residues" evidence="1">
    <location>
        <begin position="178"/>
        <end position="193"/>
    </location>
</feature>
<feature type="compositionally biased region" description="Basic residues" evidence="1">
    <location>
        <begin position="26"/>
        <end position="36"/>
    </location>
</feature>
<feature type="compositionally biased region" description="Polar residues" evidence="1">
    <location>
        <begin position="208"/>
        <end position="217"/>
    </location>
</feature>
<feature type="compositionally biased region" description="Pro residues" evidence="1">
    <location>
        <begin position="197"/>
        <end position="207"/>
    </location>
</feature>
<dbReference type="GeneID" id="54580520"/>
<evidence type="ECO:0000313" key="2">
    <source>
        <dbReference type="EMBL" id="KAF2243525.1"/>
    </source>
</evidence>
<dbReference type="Proteomes" id="UP000800094">
    <property type="component" value="Unassembled WGS sequence"/>
</dbReference>
<name>A0A6A6HZ92_9PLEO</name>
<feature type="compositionally biased region" description="Basic residues" evidence="1">
    <location>
        <begin position="131"/>
        <end position="144"/>
    </location>
</feature>
<dbReference type="EMBL" id="ML987205">
    <property type="protein sequence ID" value="KAF2243525.1"/>
    <property type="molecule type" value="Genomic_DNA"/>
</dbReference>
<feature type="compositionally biased region" description="Basic and acidic residues" evidence="1">
    <location>
        <begin position="359"/>
        <end position="368"/>
    </location>
</feature>
<feature type="compositionally biased region" description="Low complexity" evidence="1">
    <location>
        <begin position="1"/>
        <end position="18"/>
    </location>
</feature>
<evidence type="ECO:0000313" key="3">
    <source>
        <dbReference type="Proteomes" id="UP000800094"/>
    </source>
</evidence>
<feature type="compositionally biased region" description="Acidic residues" evidence="1">
    <location>
        <begin position="374"/>
        <end position="398"/>
    </location>
</feature>
<feature type="region of interest" description="Disordered" evidence="1">
    <location>
        <begin position="593"/>
        <end position="631"/>
    </location>
</feature>
<dbReference type="AlphaFoldDB" id="A0A6A6HZ92"/>
<feature type="region of interest" description="Disordered" evidence="1">
    <location>
        <begin position="1"/>
        <end position="57"/>
    </location>
</feature>
<feature type="compositionally biased region" description="Low complexity" evidence="1">
    <location>
        <begin position="111"/>
        <end position="130"/>
    </location>
</feature>